<dbReference type="AlphaFoldDB" id="A0A4P9K5X1"/>
<dbReference type="PANTHER" id="PTHR43861">
    <property type="entry name" value="TRANS-ACONITATE 2-METHYLTRANSFERASE-RELATED"/>
    <property type="match status" value="1"/>
</dbReference>
<reference evidence="3 4" key="1">
    <citation type="submission" date="2019-05" db="EMBL/GenBank/DDBJ databases">
        <title>Thiomicrorhabdus sediminis sp. nov, a novel sulfur-oxidizing bacterium isolated from coastal sediment.</title>
        <authorList>
            <person name="Liu X."/>
        </authorList>
    </citation>
    <scope>NUCLEOTIDE SEQUENCE [LARGE SCALE GENOMIC DNA]</scope>
    <source>
        <strain evidence="3 4">G1</strain>
    </source>
</reference>
<keyword evidence="3" id="KW-0489">Methyltransferase</keyword>
<evidence type="ECO:0000259" key="2">
    <source>
        <dbReference type="Pfam" id="PF13649"/>
    </source>
</evidence>
<organism evidence="3 4">
    <name type="scientific">Thiomicrorhabdus sediminis</name>
    <dbReference type="NCBI Taxonomy" id="2580412"/>
    <lineage>
        <taxon>Bacteria</taxon>
        <taxon>Pseudomonadati</taxon>
        <taxon>Pseudomonadota</taxon>
        <taxon>Gammaproteobacteria</taxon>
        <taxon>Thiotrichales</taxon>
        <taxon>Piscirickettsiaceae</taxon>
        <taxon>Thiomicrorhabdus</taxon>
    </lineage>
</organism>
<dbReference type="GO" id="GO:0032259">
    <property type="term" value="P:methylation"/>
    <property type="evidence" value="ECO:0007669"/>
    <property type="project" value="UniProtKB-KW"/>
</dbReference>
<dbReference type="SUPFAM" id="SSF53335">
    <property type="entry name" value="S-adenosyl-L-methionine-dependent methyltransferases"/>
    <property type="match status" value="1"/>
</dbReference>
<gene>
    <name evidence="3" type="ORF">FE785_03000</name>
</gene>
<dbReference type="Pfam" id="PF13649">
    <property type="entry name" value="Methyltransf_25"/>
    <property type="match status" value="1"/>
</dbReference>
<name>A0A4P9K5X1_9GAMM</name>
<dbReference type="EMBL" id="CP040602">
    <property type="protein sequence ID" value="QCU89676.1"/>
    <property type="molecule type" value="Genomic_DNA"/>
</dbReference>
<sequence length="202" mass="22421">MKEFWDQRYSHEEFAYGMEPNSFLAQNYSRLPMGKVLCLAEGEGRNGAFLASKGYQVTAVDQSEVGLAKAQRLCQRLSTQMNTIAADLNEYDLGENKWDGVVAISAMVPPAIREKMHKAVVKALKAGGVLILEAYTLRHTQLPGIGGPPAEQKQMFMSLEQLKQEFAGLRILHGLETEREMSEGQYHQGLSGVVQVIAQKPH</sequence>
<dbReference type="CDD" id="cd02440">
    <property type="entry name" value="AdoMet_MTases"/>
    <property type="match status" value="1"/>
</dbReference>
<dbReference type="KEGG" id="thig:FE785_03000"/>
<proteinExistence type="predicted"/>
<keyword evidence="4" id="KW-1185">Reference proteome</keyword>
<evidence type="ECO:0000313" key="3">
    <source>
        <dbReference type="EMBL" id="QCU89676.1"/>
    </source>
</evidence>
<evidence type="ECO:0000256" key="1">
    <source>
        <dbReference type="ARBA" id="ARBA00022679"/>
    </source>
</evidence>
<dbReference type="GO" id="GO:0008168">
    <property type="term" value="F:methyltransferase activity"/>
    <property type="evidence" value="ECO:0007669"/>
    <property type="project" value="UniProtKB-KW"/>
</dbReference>
<dbReference type="Gene3D" id="3.40.50.150">
    <property type="entry name" value="Vaccinia Virus protein VP39"/>
    <property type="match status" value="1"/>
</dbReference>
<dbReference type="OrthoDB" id="9786503at2"/>
<feature type="domain" description="Methyltransferase" evidence="2">
    <location>
        <begin position="36"/>
        <end position="128"/>
    </location>
</feature>
<dbReference type="InterPro" id="IPR029063">
    <property type="entry name" value="SAM-dependent_MTases_sf"/>
</dbReference>
<dbReference type="InterPro" id="IPR041698">
    <property type="entry name" value="Methyltransf_25"/>
</dbReference>
<dbReference type="Proteomes" id="UP000304864">
    <property type="component" value="Chromosome"/>
</dbReference>
<accession>A0A4P9K5X1</accession>
<protein>
    <submittedName>
        <fullName evidence="3">Class I SAM-dependent methyltransferase</fullName>
    </submittedName>
</protein>
<evidence type="ECO:0000313" key="4">
    <source>
        <dbReference type="Proteomes" id="UP000304864"/>
    </source>
</evidence>
<dbReference type="PANTHER" id="PTHR43861:SF3">
    <property type="entry name" value="PUTATIVE (AFU_ORTHOLOGUE AFUA_2G14390)-RELATED"/>
    <property type="match status" value="1"/>
</dbReference>
<keyword evidence="1 3" id="KW-0808">Transferase</keyword>
<dbReference type="RefSeq" id="WP_138564271.1">
    <property type="nucleotide sequence ID" value="NZ_CP040602.1"/>
</dbReference>